<protein>
    <recommendedName>
        <fullName evidence="4">Carboxylic ester hydrolase</fullName>
        <ecNumber evidence="4">3.1.1.-</ecNumber>
    </recommendedName>
</protein>
<feature type="domain" description="Carboxylesterase type B" evidence="5">
    <location>
        <begin position="24"/>
        <end position="543"/>
    </location>
</feature>
<dbReference type="Pfam" id="PF00135">
    <property type="entry name" value="COesterase"/>
    <property type="match status" value="1"/>
</dbReference>
<dbReference type="CDD" id="cd00312">
    <property type="entry name" value="Esterase_lipase"/>
    <property type="match status" value="1"/>
</dbReference>
<dbReference type="SUPFAM" id="SSF53474">
    <property type="entry name" value="alpha/beta-Hydrolases"/>
    <property type="match status" value="1"/>
</dbReference>
<dbReference type="PROSITE" id="PS00122">
    <property type="entry name" value="CARBOXYLESTERASE_B_1"/>
    <property type="match status" value="1"/>
</dbReference>
<dbReference type="Gene3D" id="3.40.50.1820">
    <property type="entry name" value="alpha/beta hydrolase"/>
    <property type="match status" value="1"/>
</dbReference>
<organism evidence="6 7">
    <name type="scientific">Apodemus speciosus</name>
    <name type="common">Large Japanese field mouse</name>
    <dbReference type="NCBI Taxonomy" id="105296"/>
    <lineage>
        <taxon>Eukaryota</taxon>
        <taxon>Metazoa</taxon>
        <taxon>Chordata</taxon>
        <taxon>Craniata</taxon>
        <taxon>Vertebrata</taxon>
        <taxon>Euteleostomi</taxon>
        <taxon>Mammalia</taxon>
        <taxon>Eutheria</taxon>
        <taxon>Euarchontoglires</taxon>
        <taxon>Glires</taxon>
        <taxon>Rodentia</taxon>
        <taxon>Myomorpha</taxon>
        <taxon>Muroidea</taxon>
        <taxon>Muridae</taxon>
        <taxon>Murinae</taxon>
        <taxon>Apodemus</taxon>
    </lineage>
</organism>
<dbReference type="InterPro" id="IPR029058">
    <property type="entry name" value="AB_hydrolase_fold"/>
</dbReference>
<evidence type="ECO:0000256" key="3">
    <source>
        <dbReference type="ARBA" id="ARBA00023157"/>
    </source>
</evidence>
<accession>A0ABQ0F2N5</accession>
<evidence type="ECO:0000256" key="1">
    <source>
        <dbReference type="ARBA" id="ARBA00005964"/>
    </source>
</evidence>
<dbReference type="GO" id="GO:0016787">
    <property type="term" value="F:hydrolase activity"/>
    <property type="evidence" value="ECO:0007669"/>
    <property type="project" value="UniProtKB-KW"/>
</dbReference>
<evidence type="ECO:0000259" key="5">
    <source>
        <dbReference type="Pfam" id="PF00135"/>
    </source>
</evidence>
<dbReference type="InterPro" id="IPR050309">
    <property type="entry name" value="Type-B_Carboxylest/Lipase"/>
</dbReference>
<keyword evidence="3" id="KW-1015">Disulfide bond</keyword>
<evidence type="ECO:0000256" key="4">
    <source>
        <dbReference type="RuleBase" id="RU361235"/>
    </source>
</evidence>
<dbReference type="InterPro" id="IPR019819">
    <property type="entry name" value="Carboxylesterase_B_CS"/>
</dbReference>
<comment type="similarity">
    <text evidence="1 4">Belongs to the type-B carboxylesterase/lipase family.</text>
</comment>
<evidence type="ECO:0000313" key="7">
    <source>
        <dbReference type="Proteomes" id="UP001623349"/>
    </source>
</evidence>
<dbReference type="EC" id="3.1.1.-" evidence="4"/>
<keyword evidence="7" id="KW-1185">Reference proteome</keyword>
<feature type="signal peptide" evidence="4">
    <location>
        <begin position="1"/>
        <end position="17"/>
    </location>
</feature>
<evidence type="ECO:0000313" key="6">
    <source>
        <dbReference type="EMBL" id="GAB1293545.1"/>
    </source>
</evidence>
<dbReference type="PROSITE" id="PS00941">
    <property type="entry name" value="CARBOXYLESTERASE_B_2"/>
    <property type="match status" value="1"/>
</dbReference>
<dbReference type="Proteomes" id="UP001623349">
    <property type="component" value="Unassembled WGS sequence"/>
</dbReference>
<keyword evidence="4" id="KW-0732">Signal</keyword>
<proteinExistence type="inferred from homology"/>
<dbReference type="EMBL" id="BAAFST010000008">
    <property type="protein sequence ID" value="GAB1293545.1"/>
    <property type="molecule type" value="Genomic_DNA"/>
</dbReference>
<reference evidence="6 7" key="1">
    <citation type="submission" date="2024-08" db="EMBL/GenBank/DDBJ databases">
        <title>The draft genome of Apodemus speciosus.</title>
        <authorList>
            <person name="Nabeshima K."/>
            <person name="Suzuki S."/>
            <person name="Onuma M."/>
        </authorList>
    </citation>
    <scope>NUCLEOTIDE SEQUENCE [LARGE SCALE GENOMIC DNA]</scope>
    <source>
        <strain evidence="6">IB14-021</strain>
    </source>
</reference>
<evidence type="ECO:0000256" key="2">
    <source>
        <dbReference type="ARBA" id="ARBA00022801"/>
    </source>
</evidence>
<keyword evidence="2 4" id="KW-0378">Hydrolase</keyword>
<dbReference type="PANTHER" id="PTHR11559">
    <property type="entry name" value="CARBOXYLESTERASE"/>
    <property type="match status" value="1"/>
</dbReference>
<dbReference type="InterPro" id="IPR002018">
    <property type="entry name" value="CarbesteraseB"/>
</dbReference>
<comment type="caution">
    <text evidence="6">The sequence shown here is derived from an EMBL/GenBank/DDBJ whole genome shotgun (WGS) entry which is preliminary data.</text>
</comment>
<gene>
    <name evidence="6" type="ORF">APTSU1_000877700</name>
</gene>
<name>A0ABQ0F2N5_APOSI</name>
<dbReference type="InterPro" id="IPR019826">
    <property type="entry name" value="Carboxylesterase_B_AS"/>
</dbReference>
<sequence length="564" mass="63074">MLCVLGCCFFLSMCKWGQDSSESNPIRNTHTGQVRGSLVHVKDTKADVYTFLGIPFAKPPVGPLRFAPPEAPEPWSGVRDGTAQPAMCLQTLDIPKEANLPDMKMYMSSPSMSEDCLYLNIYTPVHAREGSNLPSLSNDDITVYIEVMVWIHGGALVAGMASMYDGSLLTVNEDLVLVIIQYRLGVLGFFSTGDEHARGNWGYLDQAAALRWVQQNIAYFGGNPERVTIFGESAGGTSVSSLVVSPMSRGLFHGAIMESGVALLPDLISDTAEKVQTTVTTLSGCEAMDSEALVHCLRGKSEAEILAINKVFKLIPAVVDGEFLPRHPKELLASEDFHPVPSIIGVNNDEYGWILPMVMGTAQTIKEITRENLQAVLKDTAPQMMLPPECSDLLMEEYMGNTEDPETLKAQFREMMADFMFVVPALQVAHFQRPHAPVYFYEFQHPSSFFKDVRPPHVKADHGDEVPFVFGSFFWGMKFDFTEEEKLLSRRMMKYWANFVRHGNPNSEGLTYWPVMDHDEQYLKLDTQIAVGRALKARRLQFWTKTLPQKIQELKGTQQNHAEL</sequence>
<feature type="chain" id="PRO_5044964136" description="Carboxylic ester hydrolase" evidence="4">
    <location>
        <begin position="18"/>
        <end position="564"/>
    </location>
</feature>